<name>A9VB66_MONBE</name>
<proteinExistence type="predicted"/>
<evidence type="ECO:0000256" key="2">
    <source>
        <dbReference type="SAM" id="SignalP"/>
    </source>
</evidence>
<evidence type="ECO:0000256" key="1">
    <source>
        <dbReference type="SAM" id="MobiDB-lite"/>
    </source>
</evidence>
<evidence type="ECO:0008006" key="5">
    <source>
        <dbReference type="Google" id="ProtNLM"/>
    </source>
</evidence>
<dbReference type="RefSeq" id="XP_001750010.1">
    <property type="nucleotide sequence ID" value="XM_001749958.1"/>
</dbReference>
<organism evidence="3 4">
    <name type="scientific">Monosiga brevicollis</name>
    <name type="common">Choanoflagellate</name>
    <dbReference type="NCBI Taxonomy" id="81824"/>
    <lineage>
        <taxon>Eukaryota</taxon>
        <taxon>Choanoflagellata</taxon>
        <taxon>Craspedida</taxon>
        <taxon>Salpingoecidae</taxon>
        <taxon>Monosiga</taxon>
    </lineage>
</organism>
<keyword evidence="4" id="KW-1185">Reference proteome</keyword>
<evidence type="ECO:0000313" key="4">
    <source>
        <dbReference type="Proteomes" id="UP000001357"/>
    </source>
</evidence>
<feature type="region of interest" description="Disordered" evidence="1">
    <location>
        <begin position="1022"/>
        <end position="1048"/>
    </location>
</feature>
<dbReference type="AlphaFoldDB" id="A9VB66"/>
<dbReference type="InParanoid" id="A9VB66"/>
<feature type="region of interest" description="Disordered" evidence="1">
    <location>
        <begin position="624"/>
        <end position="651"/>
    </location>
</feature>
<dbReference type="KEGG" id="mbr:MONBRDRAFT_29468"/>
<dbReference type="EMBL" id="CH991576">
    <property type="protein sequence ID" value="EDQ85185.1"/>
    <property type="molecule type" value="Genomic_DNA"/>
</dbReference>
<evidence type="ECO:0000313" key="3">
    <source>
        <dbReference type="EMBL" id="EDQ85185.1"/>
    </source>
</evidence>
<dbReference type="Proteomes" id="UP000001357">
    <property type="component" value="Unassembled WGS sequence"/>
</dbReference>
<feature type="signal peptide" evidence="2">
    <location>
        <begin position="1"/>
        <end position="22"/>
    </location>
</feature>
<feature type="chain" id="PRO_5002745316" description="Fibrinogen C-terminal domain-containing protein" evidence="2">
    <location>
        <begin position="23"/>
        <end position="1095"/>
    </location>
</feature>
<feature type="region of interest" description="Disordered" evidence="1">
    <location>
        <begin position="666"/>
        <end position="739"/>
    </location>
</feature>
<feature type="compositionally biased region" description="Polar residues" evidence="1">
    <location>
        <begin position="702"/>
        <end position="711"/>
    </location>
</feature>
<gene>
    <name evidence="3" type="ORF">MONBRDRAFT_29468</name>
</gene>
<accession>A9VB66</accession>
<keyword evidence="2" id="KW-0732">Signal</keyword>
<protein>
    <recommendedName>
        <fullName evidence="5">Fibrinogen C-terminal domain-containing protein</fullName>
    </recommendedName>
</protein>
<sequence length="1095" mass="112548">MGGFVLLALLLHVAVGPLSVVALDACVGQPNGTACDDGRATTINDSCQNGTCAGEDVCETVVCTALSDCHAIGECIGINACSNPFKPAGASCGSNGGTCNGAGTCNEPEDPYIEIEDGNLVLAVNRPSKGIKFKFTNSEVDAQTLASDVQFERTQREALEARLGTSITASNYQALSNLVTTVSTNTAHEPQGFVDVSTLLNSLSQAAANTADTTADTSNLATTLSTNLGNTMTSVQSQGLEIDQHHVSLGQLSHRIDNVSSDVLRLQAGIIADLVDNHTTHLNLTAALSDLLYDLVDDVDAEAGRIDDLTTLTNDVSLQQASDATSLGGRITVNEQAMVTMQNCANAGQIWDGSACHDASVVTKDLPDAACTGTTEGLLRYTTPLHNLEICKSGTWMALSAIGIGTEQSLPAKDCEDLYKRGIRADGLYWVLQGGTTPFQAFCFLNVEHRAETVSFGTGADGDRVLDGGVHAIEDLYPGYNWMTGNVPNWNSLSLINGARLTCNKFNDKTTGGVIMFYVSSLLSICETCSIDASALGWSGGAAIYGSSGYGDNVRNGPGLGPGGGRGGVGGFSGWHGSGGGGGSFAVAGQLGTPDVQRNINDKSAVAGKTYGVESGPFWSRPVMGSGGGAGGPGHPSTSACAPKPGGHGGGAIQIAAQQIQNNGIIRANGGDGLPQGSDCSWPDGNPQVGSSGGGSGGLVRLQTSTQTNSFGAIEVDGGHRGSRQSWGNERNRAEGQRGGYGGAGRVYRLIVDKSCTGVCLHGRTCKELERRGEQYGYFRVPSAEGPIRPAYCEGEGVGVHFGTGANNNLELSGGVHLMEDVFPGYDPRKGIIPNYATVQLRDAAILTTSAYDPRTNRGGIVAFRAQTLDICDSCRIDVSELGWYGAWNFVTTVDIMEDTRNQAGYGPGGGTGGGGGNFNDCNAHGAGGGGGSFGTQGQTGSPDRGRCNGDYSAVGGPTYDVRAVVDFSPADAPLGSGGGAGGPGHSGTTEAYCAPGEGGRGGGAIVIAARNVVTHASFRAAGEQGNPKQATCRWGQDNGNPQAGSGGAGSGGLIHLFSENDYQLTYDINGGARPMWQDWDGDHDSQRGGQGAFA</sequence>
<dbReference type="GeneID" id="5895224"/>
<reference evidence="3 4" key="1">
    <citation type="journal article" date="2008" name="Nature">
        <title>The genome of the choanoflagellate Monosiga brevicollis and the origin of metazoans.</title>
        <authorList>
            <consortium name="JGI Sequencing"/>
            <person name="King N."/>
            <person name="Westbrook M.J."/>
            <person name="Young S.L."/>
            <person name="Kuo A."/>
            <person name="Abedin M."/>
            <person name="Chapman J."/>
            <person name="Fairclough S."/>
            <person name="Hellsten U."/>
            <person name="Isogai Y."/>
            <person name="Letunic I."/>
            <person name="Marr M."/>
            <person name="Pincus D."/>
            <person name="Putnam N."/>
            <person name="Rokas A."/>
            <person name="Wright K.J."/>
            <person name="Zuzow R."/>
            <person name="Dirks W."/>
            <person name="Good M."/>
            <person name="Goodstein D."/>
            <person name="Lemons D."/>
            <person name="Li W."/>
            <person name="Lyons J.B."/>
            <person name="Morris A."/>
            <person name="Nichols S."/>
            <person name="Richter D.J."/>
            <person name="Salamov A."/>
            <person name="Bork P."/>
            <person name="Lim W.A."/>
            <person name="Manning G."/>
            <person name="Miller W.T."/>
            <person name="McGinnis W."/>
            <person name="Shapiro H."/>
            <person name="Tjian R."/>
            <person name="Grigoriev I.V."/>
            <person name="Rokhsar D."/>
        </authorList>
    </citation>
    <scope>NUCLEOTIDE SEQUENCE [LARGE SCALE GENOMIC DNA]</scope>
    <source>
        <strain evidence="4">MX1 / ATCC 50154</strain>
    </source>
</reference>
<feature type="compositionally biased region" description="Gly residues" evidence="1">
    <location>
        <begin position="625"/>
        <end position="634"/>
    </location>
</feature>